<evidence type="ECO:0000313" key="14">
    <source>
        <dbReference type="EMBL" id="WEL39305.1"/>
    </source>
</evidence>
<dbReference type="PROSITE" id="PS50216">
    <property type="entry name" value="DHHC"/>
    <property type="match status" value="1"/>
</dbReference>
<evidence type="ECO:0000259" key="12">
    <source>
        <dbReference type="Pfam" id="PF01529"/>
    </source>
</evidence>
<dbReference type="Proteomes" id="UP001059546">
    <property type="component" value="Chromosome VIII"/>
</dbReference>
<evidence type="ECO:0000256" key="7">
    <source>
        <dbReference type="ARBA" id="ARBA00023288"/>
    </source>
</evidence>
<feature type="transmembrane region" description="Helical" evidence="11">
    <location>
        <begin position="119"/>
        <end position="135"/>
    </location>
</feature>
<evidence type="ECO:0000256" key="2">
    <source>
        <dbReference type="ARBA" id="ARBA00022679"/>
    </source>
</evidence>
<comment type="domain">
    <text evidence="11">The DHHC domain is required for palmitoyltransferase activity.</text>
</comment>
<protein>
    <recommendedName>
        <fullName evidence="11">Palmitoyltransferase</fullName>
        <ecNumber evidence="11">2.3.1.225</ecNumber>
    </recommendedName>
</protein>
<sequence>MEAWKTMNKLVRYTEALIVAFVIILYLLGLYEAVIVSGVSIRLYLLITSFYYYVGCLAKSPGQLLDFGDANVKGICNKCNRIVGTKTIHCEICNKCYHRRDHHCPIIGRCVASNNIKDLYFAVSFIGLHSLAAILKGSNRFAYMMSIHRYLFVMSSAFACWLTFLILTGKTTKELMKFQGRITDEVRMFRLKEVFRDGLVGTLAPYLRWKTSIVK</sequence>
<dbReference type="Proteomes" id="UP001217963">
    <property type="component" value="Chromosome VIII"/>
</dbReference>
<proteinExistence type="inferred from homology"/>
<feature type="transmembrane region" description="Helical" evidence="11">
    <location>
        <begin position="34"/>
        <end position="54"/>
    </location>
</feature>
<comment type="catalytic activity">
    <reaction evidence="10 11">
        <text>L-cysteinyl-[protein] + hexadecanoyl-CoA = S-hexadecanoyl-L-cysteinyl-[protein] + CoA</text>
        <dbReference type="Rhea" id="RHEA:36683"/>
        <dbReference type="Rhea" id="RHEA-COMP:10131"/>
        <dbReference type="Rhea" id="RHEA-COMP:11032"/>
        <dbReference type="ChEBI" id="CHEBI:29950"/>
        <dbReference type="ChEBI" id="CHEBI:57287"/>
        <dbReference type="ChEBI" id="CHEBI:57379"/>
        <dbReference type="ChEBI" id="CHEBI:74151"/>
        <dbReference type="EC" id="2.3.1.225"/>
    </reaction>
</comment>
<evidence type="ECO:0000313" key="16">
    <source>
        <dbReference type="Proteomes" id="UP001217963"/>
    </source>
</evidence>
<dbReference type="EMBL" id="CP119069">
    <property type="protein sequence ID" value="WEL39305.1"/>
    <property type="molecule type" value="Genomic_DNA"/>
</dbReference>
<reference evidence="13" key="1">
    <citation type="submission" date="2021-05" db="EMBL/GenBank/DDBJ databases">
        <title>Encephalitozoon hellem ATCC 50604 Complete Genome.</title>
        <authorList>
            <person name="Mascarenhas dos Santos A.C."/>
            <person name="Julian A.T."/>
            <person name="Pombert J.-F."/>
        </authorList>
    </citation>
    <scope>NUCLEOTIDE SEQUENCE</scope>
    <source>
        <strain evidence="13">ATCC 50604</strain>
    </source>
</reference>
<evidence type="ECO:0000256" key="10">
    <source>
        <dbReference type="ARBA" id="ARBA00048048"/>
    </source>
</evidence>
<dbReference type="GO" id="GO:0016020">
    <property type="term" value="C:membrane"/>
    <property type="evidence" value="ECO:0007669"/>
    <property type="project" value="UniProtKB-SubCell"/>
</dbReference>
<dbReference type="PANTHER" id="PTHR22883:SF23">
    <property type="entry name" value="PALMITOYLTRANSFERASE ZDHHC6"/>
    <property type="match status" value="1"/>
</dbReference>
<accession>A0A9Q9C453</accession>
<evidence type="ECO:0000256" key="4">
    <source>
        <dbReference type="ARBA" id="ARBA00022989"/>
    </source>
</evidence>
<evidence type="ECO:0000256" key="5">
    <source>
        <dbReference type="ARBA" id="ARBA00023136"/>
    </source>
</evidence>
<keyword evidence="16" id="KW-1185">Reference proteome</keyword>
<dbReference type="InterPro" id="IPR039859">
    <property type="entry name" value="PFA4/ZDH16/20/ERF2-like"/>
</dbReference>
<dbReference type="GO" id="GO:0006612">
    <property type="term" value="P:protein targeting to membrane"/>
    <property type="evidence" value="ECO:0007669"/>
    <property type="project" value="TreeGrafter"/>
</dbReference>
<keyword evidence="6" id="KW-0564">Palmitate</keyword>
<comment type="subcellular location">
    <subcellularLocation>
        <location evidence="1">Membrane</location>
        <topology evidence="1">Multi-pass membrane protein</topology>
    </subcellularLocation>
</comment>
<keyword evidence="2 11" id="KW-0808">Transferase</keyword>
<dbReference type="EC" id="2.3.1.225" evidence="11"/>
<evidence type="ECO:0000313" key="13">
    <source>
        <dbReference type="EMBL" id="UTX43826.1"/>
    </source>
</evidence>
<dbReference type="GO" id="GO:0019706">
    <property type="term" value="F:protein-cysteine S-palmitoyltransferase activity"/>
    <property type="evidence" value="ECO:0007669"/>
    <property type="project" value="UniProtKB-EC"/>
</dbReference>
<keyword evidence="7" id="KW-0449">Lipoprotein</keyword>
<name>A0A9Q9C453_ENCHE</name>
<dbReference type="GO" id="GO:0005794">
    <property type="term" value="C:Golgi apparatus"/>
    <property type="evidence" value="ECO:0007669"/>
    <property type="project" value="TreeGrafter"/>
</dbReference>
<keyword evidence="3 11" id="KW-0812">Transmembrane</keyword>
<dbReference type="PANTHER" id="PTHR22883">
    <property type="entry name" value="ZINC FINGER DHHC DOMAIN CONTAINING PROTEIN"/>
    <property type="match status" value="1"/>
</dbReference>
<dbReference type="EMBL" id="CP075154">
    <property type="protein sequence ID" value="UTX43826.1"/>
    <property type="molecule type" value="Genomic_DNA"/>
</dbReference>
<feature type="domain" description="Palmitoyltransferase DHHC" evidence="12">
    <location>
        <begin position="74"/>
        <end position="131"/>
    </location>
</feature>
<dbReference type="InterPro" id="IPR001594">
    <property type="entry name" value="Palmitoyltrfase_DHHC"/>
</dbReference>
<feature type="transmembrane region" description="Helical" evidence="11">
    <location>
        <begin position="147"/>
        <end position="167"/>
    </location>
</feature>
<evidence type="ECO:0000256" key="6">
    <source>
        <dbReference type="ARBA" id="ARBA00023139"/>
    </source>
</evidence>
<keyword evidence="8 11" id="KW-0012">Acyltransferase</keyword>
<feature type="transmembrane region" description="Helical" evidence="11">
    <location>
        <begin position="12"/>
        <end position="28"/>
    </location>
</feature>
<evidence type="ECO:0000256" key="11">
    <source>
        <dbReference type="RuleBase" id="RU079119"/>
    </source>
</evidence>
<dbReference type="OrthoDB" id="9909019at2759"/>
<reference evidence="14 16" key="2">
    <citation type="submission" date="2023-02" db="EMBL/GenBank/DDBJ databases">
        <title>Encephalitozoon hellem ATCC 50451 complete genome.</title>
        <authorList>
            <person name="Mascarenhas dos Santos A.C."/>
            <person name="Julian A.T."/>
            <person name="Pombert J.-F."/>
        </authorList>
    </citation>
    <scope>NUCLEOTIDE SEQUENCE [LARGE SCALE GENOMIC DNA]</scope>
    <source>
        <strain evidence="14 16">ATCC 50451</strain>
    </source>
</reference>
<evidence type="ECO:0000256" key="9">
    <source>
        <dbReference type="ARBA" id="ARBA00038298"/>
    </source>
</evidence>
<evidence type="ECO:0000256" key="8">
    <source>
        <dbReference type="ARBA" id="ARBA00023315"/>
    </source>
</evidence>
<dbReference type="AlphaFoldDB" id="A0A9Q9C453"/>
<gene>
    <name evidence="13" type="ORF">GPU96_08g16000</name>
    <name evidence="14" type="ORF">PFJ87_08g01700</name>
</gene>
<keyword evidence="5 11" id="KW-0472">Membrane</keyword>
<evidence type="ECO:0000256" key="3">
    <source>
        <dbReference type="ARBA" id="ARBA00022692"/>
    </source>
</evidence>
<evidence type="ECO:0000313" key="15">
    <source>
        <dbReference type="Proteomes" id="UP001059546"/>
    </source>
</evidence>
<organism evidence="13 15">
    <name type="scientific">Encephalitozoon hellem</name>
    <name type="common">Microsporidian parasite</name>
    <dbReference type="NCBI Taxonomy" id="27973"/>
    <lineage>
        <taxon>Eukaryota</taxon>
        <taxon>Fungi</taxon>
        <taxon>Fungi incertae sedis</taxon>
        <taxon>Microsporidia</taxon>
        <taxon>Unikaryonidae</taxon>
        <taxon>Encephalitozoon</taxon>
    </lineage>
</organism>
<keyword evidence="4 11" id="KW-1133">Transmembrane helix</keyword>
<dbReference type="GO" id="GO:0005783">
    <property type="term" value="C:endoplasmic reticulum"/>
    <property type="evidence" value="ECO:0007669"/>
    <property type="project" value="TreeGrafter"/>
</dbReference>
<evidence type="ECO:0000256" key="1">
    <source>
        <dbReference type="ARBA" id="ARBA00004141"/>
    </source>
</evidence>
<dbReference type="Pfam" id="PF01529">
    <property type="entry name" value="DHHC"/>
    <property type="match status" value="1"/>
</dbReference>
<comment type="similarity">
    <text evidence="9">Belongs to the DHHC palmitoyltransferase family. PFA5 subfamily.</text>
</comment>